<keyword evidence="5" id="KW-0233">DNA recombination</keyword>
<dbReference type="EMBL" id="WSRQ01000023">
    <property type="protein sequence ID" value="MVX64944.1"/>
    <property type="molecule type" value="Genomic_DNA"/>
</dbReference>
<evidence type="ECO:0000313" key="9">
    <source>
        <dbReference type="EMBL" id="MVX64944.1"/>
    </source>
</evidence>
<evidence type="ECO:0000256" key="5">
    <source>
        <dbReference type="ARBA" id="ARBA00023172"/>
    </source>
</evidence>
<dbReference type="Pfam" id="PF14657">
    <property type="entry name" value="Arm-DNA-bind_4"/>
    <property type="match status" value="1"/>
</dbReference>
<dbReference type="InterPro" id="IPR013762">
    <property type="entry name" value="Integrase-like_cat_sf"/>
</dbReference>
<dbReference type="CDD" id="cd01189">
    <property type="entry name" value="INT_ICEBs1_C_like"/>
    <property type="match status" value="1"/>
</dbReference>
<dbReference type="GO" id="GO:0006310">
    <property type="term" value="P:DNA recombination"/>
    <property type="evidence" value="ECO:0007669"/>
    <property type="project" value="UniProtKB-KW"/>
</dbReference>
<keyword evidence="4 6" id="KW-0238">DNA-binding</keyword>
<dbReference type="PANTHER" id="PTHR30349:SF64">
    <property type="entry name" value="PROPHAGE INTEGRASE INTD-RELATED"/>
    <property type="match status" value="1"/>
</dbReference>
<name>A0A964W351_9CLOT</name>
<dbReference type="Proteomes" id="UP000656077">
    <property type="component" value="Unassembled WGS sequence"/>
</dbReference>
<dbReference type="Gene3D" id="1.10.150.130">
    <property type="match status" value="1"/>
</dbReference>
<protein>
    <submittedName>
        <fullName evidence="9">Tyrosine-type recombinase/integrase</fullName>
    </submittedName>
</protein>
<dbReference type="InterPro" id="IPR004107">
    <property type="entry name" value="Integrase_SAM-like_N"/>
</dbReference>
<dbReference type="InterPro" id="IPR050090">
    <property type="entry name" value="Tyrosine_recombinase_XerCD"/>
</dbReference>
<dbReference type="AlphaFoldDB" id="A0A964W351"/>
<dbReference type="Gene3D" id="1.10.443.10">
    <property type="entry name" value="Intergrase catalytic core"/>
    <property type="match status" value="1"/>
</dbReference>
<dbReference type="SUPFAM" id="SSF56349">
    <property type="entry name" value="DNA breaking-rejoining enzymes"/>
    <property type="match status" value="1"/>
</dbReference>
<feature type="domain" description="Tyr recombinase" evidence="7">
    <location>
        <begin position="166"/>
        <end position="377"/>
    </location>
</feature>
<dbReference type="GO" id="GO:0003677">
    <property type="term" value="F:DNA binding"/>
    <property type="evidence" value="ECO:0007669"/>
    <property type="project" value="UniProtKB-UniRule"/>
</dbReference>
<comment type="caution">
    <text evidence="9">The sequence shown here is derived from an EMBL/GenBank/DDBJ whole genome shotgun (WGS) entry which is preliminary data.</text>
</comment>
<dbReference type="InterPro" id="IPR011010">
    <property type="entry name" value="DNA_brk_join_enz"/>
</dbReference>
<dbReference type="PANTHER" id="PTHR30349">
    <property type="entry name" value="PHAGE INTEGRASE-RELATED"/>
    <property type="match status" value="1"/>
</dbReference>
<evidence type="ECO:0000256" key="6">
    <source>
        <dbReference type="PROSITE-ProRule" id="PRU01248"/>
    </source>
</evidence>
<evidence type="ECO:0000256" key="3">
    <source>
        <dbReference type="ARBA" id="ARBA00022908"/>
    </source>
</evidence>
<evidence type="ECO:0000259" key="7">
    <source>
        <dbReference type="PROSITE" id="PS51898"/>
    </source>
</evidence>
<dbReference type="InterPro" id="IPR028259">
    <property type="entry name" value="AP2-like_int_N"/>
</dbReference>
<evidence type="ECO:0000256" key="2">
    <source>
        <dbReference type="ARBA" id="ARBA00008857"/>
    </source>
</evidence>
<dbReference type="InterPro" id="IPR002104">
    <property type="entry name" value="Integrase_catalytic"/>
</dbReference>
<feature type="domain" description="Core-binding (CB)" evidence="8">
    <location>
        <begin position="63"/>
        <end position="146"/>
    </location>
</feature>
<proteinExistence type="inferred from homology"/>
<evidence type="ECO:0000256" key="1">
    <source>
        <dbReference type="ARBA" id="ARBA00003283"/>
    </source>
</evidence>
<keyword evidence="3" id="KW-0229">DNA integration</keyword>
<dbReference type="Pfam" id="PF14659">
    <property type="entry name" value="Phage_int_SAM_3"/>
    <property type="match status" value="1"/>
</dbReference>
<gene>
    <name evidence="9" type="ORF">GKZ28_14710</name>
</gene>
<dbReference type="InterPro" id="IPR044068">
    <property type="entry name" value="CB"/>
</dbReference>
<reference evidence="9" key="1">
    <citation type="submission" date="2019-12" db="EMBL/GenBank/DDBJ databases">
        <title>Microbes associate with the intestines of laboratory mice.</title>
        <authorList>
            <person name="Navarre W."/>
            <person name="Wong E."/>
        </authorList>
    </citation>
    <scope>NUCLEOTIDE SEQUENCE</scope>
    <source>
        <strain evidence="9">NM79_F5</strain>
    </source>
</reference>
<dbReference type="InterPro" id="IPR010998">
    <property type="entry name" value="Integrase_recombinase_N"/>
</dbReference>
<dbReference type="PROSITE" id="PS51900">
    <property type="entry name" value="CB"/>
    <property type="match status" value="1"/>
</dbReference>
<organism evidence="9 10">
    <name type="scientific">Clostridium chromiireducens</name>
    <dbReference type="NCBI Taxonomy" id="225345"/>
    <lineage>
        <taxon>Bacteria</taxon>
        <taxon>Bacillati</taxon>
        <taxon>Bacillota</taxon>
        <taxon>Clostridia</taxon>
        <taxon>Eubacteriales</taxon>
        <taxon>Clostridiaceae</taxon>
        <taxon>Clostridium</taxon>
    </lineage>
</organism>
<evidence type="ECO:0000313" key="10">
    <source>
        <dbReference type="Proteomes" id="UP000656077"/>
    </source>
</evidence>
<dbReference type="GO" id="GO:0015074">
    <property type="term" value="P:DNA integration"/>
    <property type="evidence" value="ECO:0007669"/>
    <property type="project" value="UniProtKB-KW"/>
</dbReference>
<comment type="function">
    <text evidence="1">Site-specific tyrosine recombinase, which acts by catalyzing the cutting and rejoining of the recombining DNA molecules.</text>
</comment>
<accession>A0A964W351</accession>
<dbReference type="Pfam" id="PF00589">
    <property type="entry name" value="Phage_integrase"/>
    <property type="match status" value="1"/>
</dbReference>
<sequence>MASYRQLDNKKWEVTIDLGRDPATGKRIRKFKSGFKTKKEATAFANSFSVDVANGLNVIDNKILLKDFMESWYNDYKMETLSINTRTNYESRMNTHIIPQLGNIEIGKLNAATVQQFYNNLIKTGNKPNSCKKIMETLSSCLKYAKKLKLINYLPTDIEKVQQDKEKVVVWDDNQLKYFLNQIKGTQLYLPALIISLTGLRIGEMCGLRWDNVDLEEGAIHIREQVIIDKKNHKLIHAKILKTDTAYRSISIPPVLIDILSKHKLEQPQSNEKGFVILDKDNNMANPRNVSMDFTKKVAKYKDTLEDKIEKSKKEITDYKQLPQFSIHGLRHTHATILLLKGENIKVISERLGHKSTQITWDTYSHVLPSMKKQTADLLNSIFDDL</sequence>
<dbReference type="RefSeq" id="WP_160359766.1">
    <property type="nucleotide sequence ID" value="NZ_WSRQ01000023.1"/>
</dbReference>
<dbReference type="PROSITE" id="PS51898">
    <property type="entry name" value="TYR_RECOMBINASE"/>
    <property type="match status" value="1"/>
</dbReference>
<comment type="similarity">
    <text evidence="2">Belongs to the 'phage' integrase family.</text>
</comment>
<evidence type="ECO:0000259" key="8">
    <source>
        <dbReference type="PROSITE" id="PS51900"/>
    </source>
</evidence>
<evidence type="ECO:0000256" key="4">
    <source>
        <dbReference type="ARBA" id="ARBA00023125"/>
    </source>
</evidence>